<dbReference type="InterPro" id="IPR016181">
    <property type="entry name" value="Acyl_CoA_acyltransferase"/>
</dbReference>
<dbReference type="InterPro" id="IPR000182">
    <property type="entry name" value="GNAT_dom"/>
</dbReference>
<keyword evidence="3" id="KW-1185">Reference proteome</keyword>
<evidence type="ECO:0000259" key="1">
    <source>
        <dbReference type="PROSITE" id="PS51186"/>
    </source>
</evidence>
<dbReference type="PROSITE" id="PS51186">
    <property type="entry name" value="GNAT"/>
    <property type="match status" value="1"/>
</dbReference>
<dbReference type="Gene3D" id="3.40.630.30">
    <property type="match status" value="1"/>
</dbReference>
<dbReference type="AlphaFoldDB" id="A0A834XTQ6"/>
<organism evidence="2 3">
    <name type="scientific">Aphidius gifuensis</name>
    <name type="common">Parasitoid wasp</name>
    <dbReference type="NCBI Taxonomy" id="684658"/>
    <lineage>
        <taxon>Eukaryota</taxon>
        <taxon>Metazoa</taxon>
        <taxon>Ecdysozoa</taxon>
        <taxon>Arthropoda</taxon>
        <taxon>Hexapoda</taxon>
        <taxon>Insecta</taxon>
        <taxon>Pterygota</taxon>
        <taxon>Neoptera</taxon>
        <taxon>Endopterygota</taxon>
        <taxon>Hymenoptera</taxon>
        <taxon>Apocrita</taxon>
        <taxon>Ichneumonoidea</taxon>
        <taxon>Braconidae</taxon>
        <taxon>Aphidiinae</taxon>
        <taxon>Aphidius</taxon>
    </lineage>
</organism>
<comment type="caution">
    <text evidence="2">The sequence shown here is derived from an EMBL/GenBank/DDBJ whole genome shotgun (WGS) entry which is preliminary data.</text>
</comment>
<accession>A0A834XTQ6</accession>
<dbReference type="InterPro" id="IPR013653">
    <property type="entry name" value="GCN5-like_dom"/>
</dbReference>
<protein>
    <recommendedName>
        <fullName evidence="1">N-acetyltransferase domain-containing protein</fullName>
    </recommendedName>
</protein>
<gene>
    <name evidence="2" type="ORF">HCN44_008759</name>
</gene>
<proteinExistence type="predicted"/>
<evidence type="ECO:0000313" key="2">
    <source>
        <dbReference type="EMBL" id="KAF7991447.1"/>
    </source>
</evidence>
<dbReference type="PANTHER" id="PTHR20958:SF9">
    <property type="entry name" value="RE58324P"/>
    <property type="match status" value="1"/>
</dbReference>
<dbReference type="SUPFAM" id="SSF55729">
    <property type="entry name" value="Acyl-CoA N-acyltransferases (Nat)"/>
    <property type="match status" value="1"/>
</dbReference>
<reference evidence="2 3" key="1">
    <citation type="submission" date="2020-08" db="EMBL/GenBank/DDBJ databases">
        <title>Aphidius gifuensis genome sequencing and assembly.</title>
        <authorList>
            <person name="Du Z."/>
        </authorList>
    </citation>
    <scope>NUCLEOTIDE SEQUENCE [LARGE SCALE GENOMIC DNA]</scope>
    <source>
        <strain evidence="2">YNYX2018</strain>
        <tissue evidence="2">Adults</tissue>
    </source>
</reference>
<dbReference type="OrthoDB" id="8179865at2759"/>
<dbReference type="InterPro" id="IPR053225">
    <property type="entry name" value="Acyl-CoA_N-acyltransferase"/>
</dbReference>
<dbReference type="Proteomes" id="UP000639338">
    <property type="component" value="Unassembled WGS sequence"/>
</dbReference>
<name>A0A834XTQ6_APHGI</name>
<sequence>MEGPIERGRNFHLLGDDELPKLLEFLTGHLPESLKFQQTVLTYMKNKVWDFYFYVDDDWPNVPICLHFPGMTQSPNGLLYESFGVFCPTKNLDCLHQLRSEDMLINWSKPLYINFVHCEIAKELFNLYEDTGKIEQVLGDVWACKELKYQDEHDEEDDDDDDNSTDGKVLQLCAEHAESIHELYPANDMECHELFLRLIKLLPAAGVFVDGKLAAWMIQSYYGAMFSMQTKPEYRRKGYGTRLARYLTRVVVDRGYTPFVVIRPENEASQSLYKKLGFCKLYQTVRATFIPYGYNECIDNSITCFVDAVRNIKIDNKIVDEFENDNIEQDDTKENNKNCIIKCIENIDHQHIDDKKIICDEDNDVTCDDAQVPDSGGDD</sequence>
<dbReference type="CDD" id="cd04301">
    <property type="entry name" value="NAT_SF"/>
    <property type="match status" value="1"/>
</dbReference>
<dbReference type="PANTHER" id="PTHR20958">
    <property type="entry name" value="GLYCINE N-ACYLTRANSFERASE-LIKE PROTEIN"/>
    <property type="match status" value="1"/>
</dbReference>
<evidence type="ECO:0000313" key="3">
    <source>
        <dbReference type="Proteomes" id="UP000639338"/>
    </source>
</evidence>
<feature type="domain" description="N-acetyltransferase" evidence="1">
    <location>
        <begin position="167"/>
        <end position="297"/>
    </location>
</feature>
<dbReference type="EMBL" id="JACMRX010000004">
    <property type="protein sequence ID" value="KAF7991447.1"/>
    <property type="molecule type" value="Genomic_DNA"/>
</dbReference>
<dbReference type="Pfam" id="PF08445">
    <property type="entry name" value="FR47"/>
    <property type="match status" value="1"/>
</dbReference>
<dbReference type="GO" id="GO:0016747">
    <property type="term" value="F:acyltransferase activity, transferring groups other than amino-acyl groups"/>
    <property type="evidence" value="ECO:0007669"/>
    <property type="project" value="InterPro"/>
</dbReference>